<dbReference type="SUPFAM" id="SSF55136">
    <property type="entry name" value="Probable bacterial effector-binding domain"/>
    <property type="match status" value="1"/>
</dbReference>
<dbReference type="InterPro" id="IPR011256">
    <property type="entry name" value="Reg_factor_effector_dom_sf"/>
</dbReference>
<dbReference type="Proteomes" id="UP000199048">
    <property type="component" value="Unassembled WGS sequence"/>
</dbReference>
<dbReference type="OrthoDB" id="2156220at2"/>
<gene>
    <name evidence="1" type="ORF">SAMN05192568_103429</name>
</gene>
<dbReference type="EMBL" id="FOTK01000034">
    <property type="protein sequence ID" value="SFM49015.1"/>
    <property type="molecule type" value="Genomic_DNA"/>
</dbReference>
<organism evidence="1 2">
    <name type="scientific">Methylobacterium pseudosasicola</name>
    <dbReference type="NCBI Taxonomy" id="582667"/>
    <lineage>
        <taxon>Bacteria</taxon>
        <taxon>Pseudomonadati</taxon>
        <taxon>Pseudomonadota</taxon>
        <taxon>Alphaproteobacteria</taxon>
        <taxon>Hyphomicrobiales</taxon>
        <taxon>Methylobacteriaceae</taxon>
        <taxon>Methylobacterium</taxon>
    </lineage>
</organism>
<dbReference type="Pfam" id="PF04832">
    <property type="entry name" value="SOUL"/>
    <property type="match status" value="1"/>
</dbReference>
<dbReference type="AlphaFoldDB" id="A0A1I4R9Z1"/>
<dbReference type="PANTHER" id="PTHR11220">
    <property type="entry name" value="HEME-BINDING PROTEIN-RELATED"/>
    <property type="match status" value="1"/>
</dbReference>
<name>A0A1I4R9Z1_9HYPH</name>
<reference evidence="2" key="1">
    <citation type="submission" date="2016-10" db="EMBL/GenBank/DDBJ databases">
        <authorList>
            <person name="Varghese N."/>
            <person name="Submissions S."/>
        </authorList>
    </citation>
    <scope>NUCLEOTIDE SEQUENCE [LARGE SCALE GENOMIC DNA]</scope>
    <source>
        <strain evidence="2">BL36</strain>
    </source>
</reference>
<dbReference type="Gene3D" id="3.20.80.10">
    <property type="entry name" value="Regulatory factor, effector binding domain"/>
    <property type="match status" value="1"/>
</dbReference>
<sequence length="201" mass="22072">MDKFLYYAVTSIEAVVGVFGIRALYEQPRFSVVERLDRGVEIRAYDERVAIETDALAQGDGEAFGRLFRYITGANRAGDHLAMTVPVEVEGRRIAMTAPVEQSATGTMRFFLPRKIAAAGAPEPTETGVRVILVPVERMAALGFSGSATPEARARHERILDDVLAATSMKADGPIIFMGYDPPLSIPFLRRNEVAVRLRTD</sequence>
<evidence type="ECO:0000313" key="2">
    <source>
        <dbReference type="Proteomes" id="UP000199048"/>
    </source>
</evidence>
<proteinExistence type="predicted"/>
<dbReference type="PANTHER" id="PTHR11220:SF58">
    <property type="entry name" value="SOUL HEME-BINDING FAMILY PROTEIN"/>
    <property type="match status" value="1"/>
</dbReference>
<evidence type="ECO:0000313" key="1">
    <source>
        <dbReference type="EMBL" id="SFM49015.1"/>
    </source>
</evidence>
<accession>A0A1I4R9Z1</accession>
<keyword evidence="2" id="KW-1185">Reference proteome</keyword>
<dbReference type="STRING" id="582667.SAMN05192568_103429"/>
<dbReference type="InterPro" id="IPR006917">
    <property type="entry name" value="SOUL_heme-bd"/>
</dbReference>
<protein>
    <submittedName>
        <fullName evidence="1">SOUL heme-binding protein</fullName>
    </submittedName>
</protein>
<dbReference type="RefSeq" id="WP_092044879.1">
    <property type="nucleotide sequence ID" value="NZ_FOTK01000034.1"/>
</dbReference>